<dbReference type="EMBL" id="CAEY01000425">
    <property type="status" value="NOT_ANNOTATED_CDS"/>
    <property type="molecule type" value="Genomic_DNA"/>
</dbReference>
<evidence type="ECO:0000313" key="1">
    <source>
        <dbReference type="EnsemblMetazoa" id="tetur19g03270.1"/>
    </source>
</evidence>
<proteinExistence type="predicted"/>
<evidence type="ECO:0000313" key="2">
    <source>
        <dbReference type="Proteomes" id="UP000015104"/>
    </source>
</evidence>
<dbReference type="HOGENOM" id="CLU_3126921_0_0_1"/>
<dbReference type="Proteomes" id="UP000015104">
    <property type="component" value="Unassembled WGS sequence"/>
</dbReference>
<dbReference type="AlphaFoldDB" id="T1KSI5"/>
<keyword evidence="2" id="KW-1185">Reference proteome</keyword>
<reference evidence="1" key="2">
    <citation type="submission" date="2015-06" db="UniProtKB">
        <authorList>
            <consortium name="EnsemblMetazoa"/>
        </authorList>
    </citation>
    <scope>IDENTIFICATION</scope>
</reference>
<protein>
    <submittedName>
        <fullName evidence="1">Uncharacterized protein</fullName>
    </submittedName>
</protein>
<accession>T1KSI5</accession>
<sequence>MYDFFRFSSQSRFETYFLLKMADEYERYFFELSNRPLASKVFSLIPCFIC</sequence>
<organism evidence="1 2">
    <name type="scientific">Tetranychus urticae</name>
    <name type="common">Two-spotted spider mite</name>
    <dbReference type="NCBI Taxonomy" id="32264"/>
    <lineage>
        <taxon>Eukaryota</taxon>
        <taxon>Metazoa</taxon>
        <taxon>Ecdysozoa</taxon>
        <taxon>Arthropoda</taxon>
        <taxon>Chelicerata</taxon>
        <taxon>Arachnida</taxon>
        <taxon>Acari</taxon>
        <taxon>Acariformes</taxon>
        <taxon>Trombidiformes</taxon>
        <taxon>Prostigmata</taxon>
        <taxon>Eleutherengona</taxon>
        <taxon>Raphignathae</taxon>
        <taxon>Tetranychoidea</taxon>
        <taxon>Tetranychidae</taxon>
        <taxon>Tetranychus</taxon>
    </lineage>
</organism>
<name>T1KSI5_TETUR</name>
<reference evidence="2" key="1">
    <citation type="submission" date="2011-08" db="EMBL/GenBank/DDBJ databases">
        <authorList>
            <person name="Rombauts S."/>
        </authorList>
    </citation>
    <scope>NUCLEOTIDE SEQUENCE</scope>
    <source>
        <strain evidence="2">London</strain>
    </source>
</reference>
<dbReference type="EnsemblMetazoa" id="tetur19g03270.1">
    <property type="protein sequence ID" value="tetur19g03270.1"/>
    <property type="gene ID" value="tetur19g03270"/>
</dbReference>